<protein>
    <submittedName>
        <fullName evidence="1">Uncharacterized protein</fullName>
    </submittedName>
</protein>
<dbReference type="Proteomes" id="UP001153269">
    <property type="component" value="Unassembled WGS sequence"/>
</dbReference>
<organism evidence="1 2">
    <name type="scientific">Pleuronectes platessa</name>
    <name type="common">European plaice</name>
    <dbReference type="NCBI Taxonomy" id="8262"/>
    <lineage>
        <taxon>Eukaryota</taxon>
        <taxon>Metazoa</taxon>
        <taxon>Chordata</taxon>
        <taxon>Craniata</taxon>
        <taxon>Vertebrata</taxon>
        <taxon>Euteleostomi</taxon>
        <taxon>Actinopterygii</taxon>
        <taxon>Neopterygii</taxon>
        <taxon>Teleostei</taxon>
        <taxon>Neoteleostei</taxon>
        <taxon>Acanthomorphata</taxon>
        <taxon>Carangaria</taxon>
        <taxon>Pleuronectiformes</taxon>
        <taxon>Pleuronectoidei</taxon>
        <taxon>Pleuronectidae</taxon>
        <taxon>Pleuronectes</taxon>
    </lineage>
</organism>
<evidence type="ECO:0000313" key="2">
    <source>
        <dbReference type="Proteomes" id="UP001153269"/>
    </source>
</evidence>
<keyword evidence="2" id="KW-1185">Reference proteome</keyword>
<proteinExistence type="predicted"/>
<gene>
    <name evidence="1" type="ORF">PLEPLA_LOCUS14468</name>
</gene>
<sequence>MTWWSVEIAGTVHVHTEFWGFGLARVKKSPHHDTGQRRSRLIFSVPLDRSDGITAARARLEGTGRITQGGHAGGLVMDFGNRDKERQEWFINVRVTYPAIGKLNVGFQRFKIMTLICSICALTTDDKAREESGNIRGVGALWTGCGFLCLHTAPPRAPAPAQLRNTKTGSVTL</sequence>
<dbReference type="AlphaFoldDB" id="A0A9N7U9D9"/>
<evidence type="ECO:0000313" key="1">
    <source>
        <dbReference type="EMBL" id="CAB1426532.1"/>
    </source>
</evidence>
<accession>A0A9N7U9D9</accession>
<dbReference type="EMBL" id="CADEAL010000891">
    <property type="protein sequence ID" value="CAB1426532.1"/>
    <property type="molecule type" value="Genomic_DNA"/>
</dbReference>
<name>A0A9N7U9D9_PLEPL</name>
<comment type="caution">
    <text evidence="1">The sequence shown here is derived from an EMBL/GenBank/DDBJ whole genome shotgun (WGS) entry which is preliminary data.</text>
</comment>
<reference evidence="1" key="1">
    <citation type="submission" date="2020-03" db="EMBL/GenBank/DDBJ databases">
        <authorList>
            <person name="Weist P."/>
        </authorList>
    </citation>
    <scope>NUCLEOTIDE SEQUENCE</scope>
</reference>